<evidence type="ECO:0000313" key="4">
    <source>
        <dbReference type="Proteomes" id="UP000647587"/>
    </source>
</evidence>
<dbReference type="PANTHER" id="PTHR38593">
    <property type="entry name" value="BLR2558 PROTEIN"/>
    <property type="match status" value="1"/>
</dbReference>
<dbReference type="InterPro" id="IPR012347">
    <property type="entry name" value="Ferritin-like"/>
</dbReference>
<proteinExistence type="predicted"/>
<feature type="domain" description="DUF4142" evidence="2">
    <location>
        <begin position="41"/>
        <end position="176"/>
    </location>
</feature>
<feature type="signal peptide" evidence="1">
    <location>
        <begin position="1"/>
        <end position="20"/>
    </location>
</feature>
<sequence>MSKRLSLLLALTLFTPTTLAGGAGAPPMTAGMSTAQMTNNSDVLFMESATISNLSEIATSRLALQRSTNAAVRAYAQRMITEHTMAQAELNRVAAARGVRLTNKPGPEQRLLANKLATLTGPAFDTMYKRVQVMGHQMTLDLIMAYRTIGRDQMALSYAARMQPAVEMHLRDAMALPGQ</sequence>
<evidence type="ECO:0000313" key="3">
    <source>
        <dbReference type="EMBL" id="GGK38356.1"/>
    </source>
</evidence>
<dbReference type="Proteomes" id="UP000647587">
    <property type="component" value="Unassembled WGS sequence"/>
</dbReference>
<evidence type="ECO:0000256" key="1">
    <source>
        <dbReference type="SAM" id="SignalP"/>
    </source>
</evidence>
<organism evidence="3 4">
    <name type="scientific">Deinococcus malanensis</name>
    <dbReference type="NCBI Taxonomy" id="1706855"/>
    <lineage>
        <taxon>Bacteria</taxon>
        <taxon>Thermotogati</taxon>
        <taxon>Deinococcota</taxon>
        <taxon>Deinococci</taxon>
        <taxon>Deinococcales</taxon>
        <taxon>Deinococcaceae</taxon>
        <taxon>Deinococcus</taxon>
    </lineage>
</organism>
<accession>A0ABQ2F0X2</accession>
<reference evidence="4" key="1">
    <citation type="journal article" date="2019" name="Int. J. Syst. Evol. Microbiol.">
        <title>The Global Catalogue of Microorganisms (GCM) 10K type strain sequencing project: providing services to taxonomists for standard genome sequencing and annotation.</title>
        <authorList>
            <consortium name="The Broad Institute Genomics Platform"/>
            <consortium name="The Broad Institute Genome Sequencing Center for Infectious Disease"/>
            <person name="Wu L."/>
            <person name="Ma J."/>
        </authorList>
    </citation>
    <scope>NUCLEOTIDE SEQUENCE [LARGE SCALE GENOMIC DNA]</scope>
    <source>
        <strain evidence="4">JCM 30331</strain>
    </source>
</reference>
<dbReference type="InterPro" id="IPR025419">
    <property type="entry name" value="DUF4142"/>
</dbReference>
<dbReference type="RefSeq" id="WP_189011135.1">
    <property type="nucleotide sequence ID" value="NZ_BMPP01000018.1"/>
</dbReference>
<keyword evidence="1" id="KW-0732">Signal</keyword>
<comment type="caution">
    <text evidence="3">The sequence shown here is derived from an EMBL/GenBank/DDBJ whole genome shotgun (WGS) entry which is preliminary data.</text>
</comment>
<dbReference type="PANTHER" id="PTHR38593:SF1">
    <property type="entry name" value="BLR2558 PROTEIN"/>
    <property type="match status" value="1"/>
</dbReference>
<dbReference type="Pfam" id="PF13628">
    <property type="entry name" value="DUF4142"/>
    <property type="match status" value="1"/>
</dbReference>
<name>A0ABQ2F0X2_9DEIO</name>
<evidence type="ECO:0000259" key="2">
    <source>
        <dbReference type="Pfam" id="PF13628"/>
    </source>
</evidence>
<gene>
    <name evidence="3" type="ORF">GCM10008955_35330</name>
</gene>
<dbReference type="EMBL" id="BMPP01000018">
    <property type="protein sequence ID" value="GGK38356.1"/>
    <property type="molecule type" value="Genomic_DNA"/>
</dbReference>
<feature type="chain" id="PRO_5047125476" description="DUF4142 domain-containing protein" evidence="1">
    <location>
        <begin position="21"/>
        <end position="179"/>
    </location>
</feature>
<protein>
    <recommendedName>
        <fullName evidence="2">DUF4142 domain-containing protein</fullName>
    </recommendedName>
</protein>
<dbReference type="Gene3D" id="1.20.1260.10">
    <property type="match status" value="1"/>
</dbReference>
<keyword evidence="4" id="KW-1185">Reference proteome</keyword>